<evidence type="ECO:0000256" key="3">
    <source>
        <dbReference type="ARBA" id="ARBA00022827"/>
    </source>
</evidence>
<evidence type="ECO:0000256" key="2">
    <source>
        <dbReference type="ARBA" id="ARBA00022630"/>
    </source>
</evidence>
<dbReference type="GO" id="GO:0071949">
    <property type="term" value="F:FAD binding"/>
    <property type="evidence" value="ECO:0007669"/>
    <property type="project" value="InterPro"/>
</dbReference>
<organism evidence="5 6">
    <name type="scientific">Actinomadura citrea</name>
    <dbReference type="NCBI Taxonomy" id="46158"/>
    <lineage>
        <taxon>Bacteria</taxon>
        <taxon>Bacillati</taxon>
        <taxon>Actinomycetota</taxon>
        <taxon>Actinomycetes</taxon>
        <taxon>Streptosporangiales</taxon>
        <taxon>Thermomonosporaceae</taxon>
        <taxon>Actinomadura</taxon>
    </lineage>
</organism>
<evidence type="ECO:0000256" key="1">
    <source>
        <dbReference type="ARBA" id="ARBA00001974"/>
    </source>
</evidence>
<feature type="domain" description="FAD-binding" evidence="4">
    <location>
        <begin position="3"/>
        <end position="360"/>
    </location>
</feature>
<dbReference type="PRINTS" id="PR00420">
    <property type="entry name" value="RNGMNOXGNASE"/>
</dbReference>
<keyword evidence="3" id="KW-0274">FAD</keyword>
<comment type="cofactor">
    <cofactor evidence="1">
        <name>FAD</name>
        <dbReference type="ChEBI" id="CHEBI:57692"/>
    </cofactor>
</comment>
<dbReference type="PANTHER" id="PTHR43004">
    <property type="entry name" value="TRK SYSTEM POTASSIUM UPTAKE PROTEIN"/>
    <property type="match status" value="1"/>
</dbReference>
<evidence type="ECO:0000313" key="6">
    <source>
        <dbReference type="Proteomes" id="UP000591272"/>
    </source>
</evidence>
<reference evidence="5 6" key="1">
    <citation type="submission" date="2020-07" db="EMBL/GenBank/DDBJ databases">
        <title>Sequencing the genomes of 1000 actinobacteria strains.</title>
        <authorList>
            <person name="Klenk H.-P."/>
        </authorList>
    </citation>
    <scope>NUCLEOTIDE SEQUENCE [LARGE SCALE GENOMIC DNA]</scope>
    <source>
        <strain evidence="5 6">DSM 43461</strain>
    </source>
</reference>
<protein>
    <submittedName>
        <fullName evidence="5">2-polyprenyl-6-methoxyphenol hydroxylase-like FAD-dependent oxidoreductase</fullName>
    </submittedName>
</protein>
<dbReference type="SUPFAM" id="SSF51905">
    <property type="entry name" value="FAD/NAD(P)-binding domain"/>
    <property type="match status" value="1"/>
</dbReference>
<dbReference type="InterPro" id="IPR002938">
    <property type="entry name" value="FAD-bd"/>
</dbReference>
<dbReference type="PANTHER" id="PTHR43004:SF19">
    <property type="entry name" value="BINDING MONOOXYGENASE, PUTATIVE (JCVI)-RELATED"/>
    <property type="match status" value="1"/>
</dbReference>
<dbReference type="RefSeq" id="WP_179832225.1">
    <property type="nucleotide sequence ID" value="NZ_BMRD01000006.1"/>
</dbReference>
<dbReference type="Pfam" id="PF01494">
    <property type="entry name" value="FAD_binding_3"/>
    <property type="match status" value="1"/>
</dbReference>
<comment type="caution">
    <text evidence="5">The sequence shown here is derived from an EMBL/GenBank/DDBJ whole genome shotgun (WGS) entry which is preliminary data.</text>
</comment>
<proteinExistence type="predicted"/>
<dbReference type="EMBL" id="JACCBT010000001">
    <property type="protein sequence ID" value="NYE10738.1"/>
    <property type="molecule type" value="Genomic_DNA"/>
</dbReference>
<evidence type="ECO:0000313" key="5">
    <source>
        <dbReference type="EMBL" id="NYE10738.1"/>
    </source>
</evidence>
<keyword evidence="2" id="KW-0285">Flavoprotein</keyword>
<dbReference type="AlphaFoldDB" id="A0A7Y9G6B2"/>
<gene>
    <name evidence="5" type="ORF">BJ999_001034</name>
</gene>
<dbReference type="Proteomes" id="UP000591272">
    <property type="component" value="Unassembled WGS sequence"/>
</dbReference>
<keyword evidence="6" id="KW-1185">Reference proteome</keyword>
<dbReference type="Gene3D" id="3.50.50.60">
    <property type="entry name" value="FAD/NAD(P)-binding domain"/>
    <property type="match status" value="2"/>
</dbReference>
<dbReference type="InterPro" id="IPR050641">
    <property type="entry name" value="RIFMO-like"/>
</dbReference>
<sequence>MWDVAVVGGGPVGMFLAAELRRGGVSVVVFERRASAAAGHEDGGDRGLQARTLQLLGLRGLLGAVRARAAAEDGPGIADFTGAPGDAAPPEIAELVESWGTSRMKGHFAMLPLIDRDGTLSDVPGQLQVWQDRLVEVLAERARGRGAELRHGLEVTGVSDRGDHVDVAFADGTGEQALWVVGCDGGRGVVRDGFAFDETDPAMFVLMAHASLEPTGLVEPGVHRTRGGLMFVNPPPGEIVVAEFDRLGAAGRGPVSRAEFTAAVRRVSGAEVTVGRFDGGVRVTDHARLAREYRRGRVLLAGDAAHLHSPMGGQGLNVGLQDAANLGWRLASVVGGADAGLLDGYERERRPAAERVVRNTLAQSALLRTDPHSEALRAVVAELIELPEAKRHLAEMVSGTATRLPVPPDSHPLAGTFAPAPVLAAIDDAVRPVSVLSEGLPSMVVRPDGYIESVS</sequence>
<evidence type="ECO:0000259" key="4">
    <source>
        <dbReference type="Pfam" id="PF01494"/>
    </source>
</evidence>
<accession>A0A7Y9G6B2</accession>
<name>A0A7Y9G6B2_9ACTN</name>
<dbReference type="GO" id="GO:0016709">
    <property type="term" value="F:oxidoreductase activity, acting on paired donors, with incorporation or reduction of molecular oxygen, NAD(P)H as one donor, and incorporation of one atom of oxygen"/>
    <property type="evidence" value="ECO:0007669"/>
    <property type="project" value="UniProtKB-ARBA"/>
</dbReference>
<dbReference type="InterPro" id="IPR036188">
    <property type="entry name" value="FAD/NAD-bd_sf"/>
</dbReference>